<keyword evidence="2" id="KW-1185">Reference proteome</keyword>
<proteinExistence type="predicted"/>
<evidence type="ECO:0000313" key="1">
    <source>
        <dbReference type="EMBL" id="CRK18992.1"/>
    </source>
</evidence>
<sequence length="96" mass="10436">MSSPLLCAGPGRAPGERIVALNATVYEFNPFELGQRRIIFGRVAGIKSKGLACEVNYWMLPLSPNGAAALVDRHVYCIPGHELTHLVVNLRPLHCA</sequence>
<dbReference type="Proteomes" id="UP000044602">
    <property type="component" value="Unassembled WGS sequence"/>
</dbReference>
<dbReference type="AlphaFoldDB" id="A0A0G4LAH0"/>
<reference evidence="2" key="1">
    <citation type="submission" date="2015-05" db="EMBL/GenBank/DDBJ databases">
        <authorList>
            <person name="Fogelqvist Johan"/>
        </authorList>
    </citation>
    <scope>NUCLEOTIDE SEQUENCE [LARGE SCALE GENOMIC DNA]</scope>
</reference>
<organism evidence="1 2">
    <name type="scientific">Verticillium longisporum</name>
    <name type="common">Verticillium dahliae var. longisporum</name>
    <dbReference type="NCBI Taxonomy" id="100787"/>
    <lineage>
        <taxon>Eukaryota</taxon>
        <taxon>Fungi</taxon>
        <taxon>Dikarya</taxon>
        <taxon>Ascomycota</taxon>
        <taxon>Pezizomycotina</taxon>
        <taxon>Sordariomycetes</taxon>
        <taxon>Hypocreomycetidae</taxon>
        <taxon>Glomerellales</taxon>
        <taxon>Plectosphaerellaceae</taxon>
        <taxon>Verticillium</taxon>
    </lineage>
</organism>
<name>A0A0G4LAH0_VERLO</name>
<gene>
    <name evidence="1" type="ORF">BN1708_012487</name>
</gene>
<evidence type="ECO:0000313" key="2">
    <source>
        <dbReference type="Proteomes" id="UP000044602"/>
    </source>
</evidence>
<dbReference type="EMBL" id="CVQH01010113">
    <property type="protein sequence ID" value="CRK18992.1"/>
    <property type="molecule type" value="Genomic_DNA"/>
</dbReference>
<accession>A0A0G4LAH0</accession>
<protein>
    <submittedName>
        <fullName evidence="1">Uncharacterized protein</fullName>
    </submittedName>
</protein>